<dbReference type="Pfam" id="PF03547">
    <property type="entry name" value="Mem_trans"/>
    <property type="match status" value="2"/>
</dbReference>
<dbReference type="STRING" id="1123243.SAMN02745190_01768"/>
<evidence type="ECO:0000256" key="6">
    <source>
        <dbReference type="ARBA" id="ARBA00022989"/>
    </source>
</evidence>
<protein>
    <recommendedName>
        <fullName evidence="11">AEC family transporter</fullName>
    </recommendedName>
</protein>
<keyword evidence="7 8" id="KW-0472">Membrane</keyword>
<evidence type="ECO:0000256" key="1">
    <source>
        <dbReference type="ARBA" id="ARBA00004651"/>
    </source>
</evidence>
<dbReference type="GO" id="GO:0005886">
    <property type="term" value="C:plasma membrane"/>
    <property type="evidence" value="ECO:0007669"/>
    <property type="project" value="UniProtKB-SubCell"/>
</dbReference>
<feature type="transmembrane region" description="Helical" evidence="8">
    <location>
        <begin position="101"/>
        <end position="122"/>
    </location>
</feature>
<sequence length="314" mass="34164">MDFSGFQIAFQAVAPVFVLIGIGLVIRARHLLTDEELKRVNGMVFQIFFFIMLFYSTYTTNIRQTFQPRLIAFALCSLAVIYIVPFLLVPRFEPSDKRRGAMIQAIYRSNFVLLGIPLIANLFGEENIAVTTMMVAVVVPIYNVLGVMTLEIFRGGKVAPLTLMRNVFKNPMIQGAIVGALFLIIGIPVPEIVMKPLRQVTAATSPIALIILGASFHLGSTADHMKQLVTCVVSRLIIIPGVVLSSAALLGFRGVEFATLIGIFASPCAVAGFAMAQQMDSDAELAGNCVVFTTALSCLTLFGWIVLFHTLGVL</sequence>
<comment type="similarity">
    <text evidence="2">Belongs to the auxin efflux carrier (TC 2.A.69) family.</text>
</comment>
<dbReference type="PANTHER" id="PTHR36838:SF4">
    <property type="entry name" value="AUXIN EFFLUX CARRIER FAMILY PROTEIN"/>
    <property type="match status" value="1"/>
</dbReference>
<feature type="transmembrane region" description="Helical" evidence="8">
    <location>
        <begin position="201"/>
        <end position="220"/>
    </location>
</feature>
<keyword evidence="10" id="KW-1185">Reference proteome</keyword>
<gene>
    <name evidence="9" type="ORF">SAMN02745190_01768</name>
</gene>
<feature type="transmembrane region" description="Helical" evidence="8">
    <location>
        <begin position="288"/>
        <end position="311"/>
    </location>
</feature>
<feature type="transmembrane region" description="Helical" evidence="8">
    <location>
        <begin position="171"/>
        <end position="189"/>
    </location>
</feature>
<dbReference type="AlphaFoldDB" id="A0A1M4YJ25"/>
<dbReference type="OrthoDB" id="9798064at2"/>
<evidence type="ECO:0000313" key="9">
    <source>
        <dbReference type="EMBL" id="SHF05638.1"/>
    </source>
</evidence>
<evidence type="ECO:0000256" key="7">
    <source>
        <dbReference type="ARBA" id="ARBA00023136"/>
    </source>
</evidence>
<evidence type="ECO:0008006" key="11">
    <source>
        <dbReference type="Google" id="ProtNLM"/>
    </source>
</evidence>
<keyword evidence="6 8" id="KW-1133">Transmembrane helix</keyword>
<keyword evidence="5 8" id="KW-0812">Transmembrane</keyword>
<keyword evidence="3" id="KW-0813">Transport</keyword>
<dbReference type="EMBL" id="FQUG01000006">
    <property type="protein sequence ID" value="SHF05638.1"/>
    <property type="molecule type" value="Genomic_DNA"/>
</dbReference>
<keyword evidence="4" id="KW-1003">Cell membrane</keyword>
<feature type="transmembrane region" description="Helical" evidence="8">
    <location>
        <begin position="232"/>
        <end position="251"/>
    </location>
</feature>
<dbReference type="Gene3D" id="1.20.1530.20">
    <property type="match status" value="1"/>
</dbReference>
<organism evidence="9 10">
    <name type="scientific">Schwartzia succinivorans DSM 10502</name>
    <dbReference type="NCBI Taxonomy" id="1123243"/>
    <lineage>
        <taxon>Bacteria</taxon>
        <taxon>Bacillati</taxon>
        <taxon>Bacillota</taxon>
        <taxon>Negativicutes</taxon>
        <taxon>Selenomonadales</taxon>
        <taxon>Selenomonadaceae</taxon>
        <taxon>Schwartzia</taxon>
    </lineage>
</organism>
<accession>A0A1M4YJ25</accession>
<dbReference type="PANTHER" id="PTHR36838">
    <property type="entry name" value="AUXIN EFFLUX CARRIER FAMILY PROTEIN"/>
    <property type="match status" value="1"/>
</dbReference>
<evidence type="ECO:0000256" key="5">
    <source>
        <dbReference type="ARBA" id="ARBA00022692"/>
    </source>
</evidence>
<dbReference type="Proteomes" id="UP000184404">
    <property type="component" value="Unassembled WGS sequence"/>
</dbReference>
<evidence type="ECO:0000313" key="10">
    <source>
        <dbReference type="Proteomes" id="UP000184404"/>
    </source>
</evidence>
<comment type="subcellular location">
    <subcellularLocation>
        <location evidence="1">Cell membrane</location>
        <topology evidence="1">Multi-pass membrane protein</topology>
    </subcellularLocation>
</comment>
<reference evidence="9 10" key="1">
    <citation type="submission" date="2016-11" db="EMBL/GenBank/DDBJ databases">
        <authorList>
            <person name="Jaros S."/>
            <person name="Januszkiewicz K."/>
            <person name="Wedrychowicz H."/>
        </authorList>
    </citation>
    <scope>NUCLEOTIDE SEQUENCE [LARGE SCALE GENOMIC DNA]</scope>
    <source>
        <strain evidence="9 10">DSM 10502</strain>
    </source>
</reference>
<dbReference type="InterPro" id="IPR004776">
    <property type="entry name" value="Mem_transp_PIN-like"/>
</dbReference>
<name>A0A1M4YJ25_9FIRM</name>
<proteinExistence type="inferred from homology"/>
<evidence type="ECO:0000256" key="4">
    <source>
        <dbReference type="ARBA" id="ARBA00022475"/>
    </source>
</evidence>
<evidence type="ECO:0000256" key="2">
    <source>
        <dbReference type="ARBA" id="ARBA00010145"/>
    </source>
</evidence>
<evidence type="ECO:0000256" key="8">
    <source>
        <dbReference type="SAM" id="Phobius"/>
    </source>
</evidence>
<feature type="transmembrane region" description="Helical" evidence="8">
    <location>
        <begin position="257"/>
        <end position="276"/>
    </location>
</feature>
<feature type="transmembrane region" description="Helical" evidence="8">
    <location>
        <begin position="6"/>
        <end position="28"/>
    </location>
</feature>
<dbReference type="InterPro" id="IPR038770">
    <property type="entry name" value="Na+/solute_symporter_sf"/>
</dbReference>
<feature type="transmembrane region" description="Helical" evidence="8">
    <location>
        <begin position="128"/>
        <end position="150"/>
    </location>
</feature>
<dbReference type="GO" id="GO:0055085">
    <property type="term" value="P:transmembrane transport"/>
    <property type="evidence" value="ECO:0007669"/>
    <property type="project" value="InterPro"/>
</dbReference>
<feature type="transmembrane region" description="Helical" evidence="8">
    <location>
        <begin position="70"/>
        <end position="89"/>
    </location>
</feature>
<evidence type="ECO:0000256" key="3">
    <source>
        <dbReference type="ARBA" id="ARBA00022448"/>
    </source>
</evidence>
<feature type="transmembrane region" description="Helical" evidence="8">
    <location>
        <begin position="40"/>
        <end position="58"/>
    </location>
</feature>
<dbReference type="RefSeq" id="WP_072935849.1">
    <property type="nucleotide sequence ID" value="NZ_FQUG01000006.1"/>
</dbReference>